<protein>
    <submittedName>
        <fullName evidence="1">Uncharacterized protein</fullName>
    </submittedName>
</protein>
<evidence type="ECO:0000313" key="2">
    <source>
        <dbReference type="Proteomes" id="UP000225977"/>
    </source>
</evidence>
<dbReference type="EMBL" id="KU737345">
    <property type="protein sequence ID" value="AMW61709.1"/>
    <property type="molecule type" value="Genomic_DNA"/>
</dbReference>
<name>A0A143FID3_9CAUD</name>
<dbReference type="Proteomes" id="UP000225977">
    <property type="component" value="Segment"/>
</dbReference>
<organism evidence="1 2">
    <name type="scientific">Bacillus phage Juglone</name>
    <dbReference type="NCBI Taxonomy" id="1805949"/>
    <lineage>
        <taxon>Viruses</taxon>
        <taxon>Duplodnaviria</taxon>
        <taxon>Heunggongvirae</taxon>
        <taxon>Uroviricota</taxon>
        <taxon>Caudoviricetes</taxon>
        <taxon>Herelleviridae</taxon>
        <taxon>Bastillevirinae</taxon>
        <taxon>Bequatrovirus</taxon>
        <taxon>Bequatrovirus troll</taxon>
    </lineage>
</organism>
<sequence>MATIEILYNYEDKEDIKEVVEVLVELGKLNYCVDSRMGKGYLKIKKVHQEVVSIKDLDRIAAAEQKITDDSIVSTKGSVEFDGLTKSPAAEGLPPAPMPDVHWIGEDYIVAYDEWDAVTLVIKTEEKGYTEVKKNYKGTCTPLNNHEALFNSDYIGEKFLEVIKRTYPAGVLTDWIQGQTFYRLPFDFVMAYMDTKEPVFLSFIDKVNGHDRVFYRHNIGDKVEEYLSGKGE</sequence>
<evidence type="ECO:0000313" key="1">
    <source>
        <dbReference type="EMBL" id="AMW61709.1"/>
    </source>
</evidence>
<proteinExistence type="predicted"/>
<reference evidence="2" key="1">
    <citation type="submission" date="2016-02" db="EMBL/GenBank/DDBJ databases">
        <authorList>
            <person name="Mokah H."/>
            <person name="Prakash A."/>
            <person name="Horton L."/>
            <person name="Cochran E."/>
            <person name="Foltz S."/>
            <person name="Olszewski N."/>
            <person name="Jeyasankar M."/>
            <person name="Sehgal N."/>
            <person name="Miller A."/>
            <person name="Luong A."/>
            <person name="Miller R."/>
            <person name="Afzal A."/>
            <person name="Dandamudi K."/>
            <person name="Yoo S."/>
            <person name="Shi R."/>
            <person name="Carvalho R."/>
            <person name="Koparde V.N."/>
            <person name="Lee V."/>
            <person name="Buck G."/>
            <person name="Serrano M.G."/>
            <person name="Johnson A."/>
        </authorList>
    </citation>
    <scope>NUCLEOTIDE SEQUENCE [LARGE SCALE GENOMIC DNA]</scope>
</reference>
<accession>A0A143FID3</accession>
<gene>
    <name evidence="1" type="ORF">JUGLONE_184</name>
</gene>